<evidence type="ECO:0000313" key="2">
    <source>
        <dbReference type="EnsemblPlants" id="Solyc01g110643.1.1"/>
    </source>
</evidence>
<organism evidence="2">
    <name type="scientific">Solanum lycopersicum</name>
    <name type="common">Tomato</name>
    <name type="synonym">Lycopersicon esculentum</name>
    <dbReference type="NCBI Taxonomy" id="4081"/>
    <lineage>
        <taxon>Eukaryota</taxon>
        <taxon>Viridiplantae</taxon>
        <taxon>Streptophyta</taxon>
        <taxon>Embryophyta</taxon>
        <taxon>Tracheophyta</taxon>
        <taxon>Spermatophyta</taxon>
        <taxon>Magnoliopsida</taxon>
        <taxon>eudicotyledons</taxon>
        <taxon>Gunneridae</taxon>
        <taxon>Pentapetalae</taxon>
        <taxon>asterids</taxon>
        <taxon>lamiids</taxon>
        <taxon>Solanales</taxon>
        <taxon>Solanaceae</taxon>
        <taxon>Solanoideae</taxon>
        <taxon>Solaneae</taxon>
        <taxon>Solanum</taxon>
        <taxon>Solanum subgen. Lycopersicon</taxon>
    </lineage>
</organism>
<protein>
    <submittedName>
        <fullName evidence="2">Uncharacterized protein</fullName>
    </submittedName>
</protein>
<dbReference type="InParanoid" id="A0A3Q7ETQ7"/>
<feature type="transmembrane region" description="Helical" evidence="1">
    <location>
        <begin position="112"/>
        <end position="132"/>
    </location>
</feature>
<reference evidence="2" key="1">
    <citation type="journal article" date="2012" name="Nature">
        <title>The tomato genome sequence provides insights into fleshy fruit evolution.</title>
        <authorList>
            <consortium name="Tomato Genome Consortium"/>
        </authorList>
    </citation>
    <scope>NUCLEOTIDE SEQUENCE [LARGE SCALE GENOMIC DNA]</scope>
    <source>
        <strain evidence="2">cv. Heinz 1706</strain>
    </source>
</reference>
<keyword evidence="1" id="KW-0472">Membrane</keyword>
<proteinExistence type="predicted"/>
<accession>A0A3Q7ETQ7</accession>
<dbReference type="EnsemblPlants" id="Solyc01g110643.1.1">
    <property type="protein sequence ID" value="Solyc01g110643.1.1"/>
    <property type="gene ID" value="Solyc01g110643.1"/>
</dbReference>
<dbReference type="Gramene" id="Solyc01g110643.1.1">
    <property type="protein sequence ID" value="Solyc01g110643.1.1"/>
    <property type="gene ID" value="Solyc01g110643.1"/>
</dbReference>
<dbReference type="Proteomes" id="UP000004994">
    <property type="component" value="Chromosome 1"/>
</dbReference>
<evidence type="ECO:0000256" key="1">
    <source>
        <dbReference type="SAM" id="Phobius"/>
    </source>
</evidence>
<name>A0A3Q7ETQ7_SOLLC</name>
<dbReference type="AlphaFoldDB" id="A0A3Q7ETQ7"/>
<keyword evidence="1" id="KW-0812">Transmembrane</keyword>
<evidence type="ECO:0000313" key="3">
    <source>
        <dbReference type="Proteomes" id="UP000004994"/>
    </source>
</evidence>
<keyword evidence="3" id="KW-1185">Reference proteome</keyword>
<dbReference type="PaxDb" id="4081-Solyc01g110740.2.1"/>
<reference evidence="2" key="2">
    <citation type="submission" date="2019-01" db="UniProtKB">
        <authorList>
            <consortium name="EnsemblPlants"/>
        </authorList>
    </citation>
    <scope>IDENTIFICATION</scope>
    <source>
        <strain evidence="2">cv. Heinz 1706</strain>
    </source>
</reference>
<sequence>MGTRINGFMLEIKSSRTAAANKSIKTVRYVPLMPETRAVRRLHHFAEAICLEFPQQSFHQFGKSSTPSCGDGVFSDERSCYQRSWKAFGIIKYKLEGSAQLHTMGSRKKYEILCSMSLLASCILLVIHWFLIPLIKTAKVLQQVDKKFISIVAGTTLPIINQTENYGSGLPFCGPEPSPLSPDTLLGTKFQDVNP</sequence>
<keyword evidence="1" id="KW-1133">Transmembrane helix</keyword>
<dbReference type="STRING" id="4081.A0A3Q7ETQ7"/>